<comment type="caution">
    <text evidence="1">The sequence shown here is derived from an EMBL/GenBank/DDBJ whole genome shotgun (WGS) entry which is preliminary data.</text>
</comment>
<dbReference type="EMBL" id="JARJCM010000212">
    <property type="protein sequence ID" value="KAJ7022287.1"/>
    <property type="molecule type" value="Genomic_DNA"/>
</dbReference>
<feature type="non-terminal residue" evidence="1">
    <location>
        <position position="1"/>
    </location>
</feature>
<gene>
    <name evidence="1" type="ORF">C8F04DRAFT_920470</name>
</gene>
<feature type="non-terminal residue" evidence="1">
    <location>
        <position position="125"/>
    </location>
</feature>
<proteinExistence type="predicted"/>
<organism evidence="1 2">
    <name type="scientific">Mycena alexandri</name>
    <dbReference type="NCBI Taxonomy" id="1745969"/>
    <lineage>
        <taxon>Eukaryota</taxon>
        <taxon>Fungi</taxon>
        <taxon>Dikarya</taxon>
        <taxon>Basidiomycota</taxon>
        <taxon>Agaricomycotina</taxon>
        <taxon>Agaricomycetes</taxon>
        <taxon>Agaricomycetidae</taxon>
        <taxon>Agaricales</taxon>
        <taxon>Marasmiineae</taxon>
        <taxon>Mycenaceae</taxon>
        <taxon>Mycena</taxon>
    </lineage>
</organism>
<evidence type="ECO:0000313" key="1">
    <source>
        <dbReference type="EMBL" id="KAJ7022287.1"/>
    </source>
</evidence>
<evidence type="ECO:0000313" key="2">
    <source>
        <dbReference type="Proteomes" id="UP001218188"/>
    </source>
</evidence>
<keyword evidence="2" id="KW-1185">Reference proteome</keyword>
<sequence>KDAPHFDDTRPEELLEFLEHVERMMEIDKTPAGEKNEFLVRYTVLETGRQWRAFDSYLKPYTVFRKEVIQNYPCAWEESRGSVRTFHSTLDSYANGSIEISHRNNLFKLIRALSVQVQKLLVPPS</sequence>
<dbReference type="AlphaFoldDB" id="A0AAD6SB54"/>
<accession>A0AAD6SB54</accession>
<name>A0AAD6SB54_9AGAR</name>
<reference evidence="1" key="1">
    <citation type="submission" date="2023-03" db="EMBL/GenBank/DDBJ databases">
        <title>Massive genome expansion in bonnet fungi (Mycena s.s.) driven by repeated elements and novel gene families across ecological guilds.</title>
        <authorList>
            <consortium name="Lawrence Berkeley National Laboratory"/>
            <person name="Harder C.B."/>
            <person name="Miyauchi S."/>
            <person name="Viragh M."/>
            <person name="Kuo A."/>
            <person name="Thoen E."/>
            <person name="Andreopoulos B."/>
            <person name="Lu D."/>
            <person name="Skrede I."/>
            <person name="Drula E."/>
            <person name="Henrissat B."/>
            <person name="Morin E."/>
            <person name="Kohler A."/>
            <person name="Barry K."/>
            <person name="LaButti K."/>
            <person name="Morin E."/>
            <person name="Salamov A."/>
            <person name="Lipzen A."/>
            <person name="Mereny Z."/>
            <person name="Hegedus B."/>
            <person name="Baldrian P."/>
            <person name="Stursova M."/>
            <person name="Weitz H."/>
            <person name="Taylor A."/>
            <person name="Grigoriev I.V."/>
            <person name="Nagy L.G."/>
            <person name="Martin F."/>
            <person name="Kauserud H."/>
        </authorList>
    </citation>
    <scope>NUCLEOTIDE SEQUENCE</scope>
    <source>
        <strain evidence="1">CBHHK200</strain>
    </source>
</reference>
<protein>
    <submittedName>
        <fullName evidence="1">Uncharacterized protein</fullName>
    </submittedName>
</protein>
<dbReference type="Proteomes" id="UP001218188">
    <property type="component" value="Unassembled WGS sequence"/>
</dbReference>